<dbReference type="AlphaFoldDB" id="A0AA39YZY1"/>
<dbReference type="CDD" id="cd07262">
    <property type="entry name" value="VOC_like"/>
    <property type="match status" value="1"/>
</dbReference>
<dbReference type="PANTHER" id="PTHR35006:SF2">
    <property type="entry name" value="GLYOXALASE FAMILY PROTEIN (AFU_ORTHOLOGUE AFUA_5G14830)"/>
    <property type="match status" value="1"/>
</dbReference>
<gene>
    <name evidence="1" type="ORF">DIS24_g2894</name>
</gene>
<dbReference type="Gene3D" id="3.10.180.10">
    <property type="entry name" value="2,3-Dihydroxybiphenyl 1,2-Dioxygenase, domain 1"/>
    <property type="match status" value="1"/>
</dbReference>
<dbReference type="EMBL" id="JAUJDW010000009">
    <property type="protein sequence ID" value="KAK0661150.1"/>
    <property type="molecule type" value="Genomic_DNA"/>
</dbReference>
<organism evidence="1 2">
    <name type="scientific">Lasiodiplodia hormozganensis</name>
    <dbReference type="NCBI Taxonomy" id="869390"/>
    <lineage>
        <taxon>Eukaryota</taxon>
        <taxon>Fungi</taxon>
        <taxon>Dikarya</taxon>
        <taxon>Ascomycota</taxon>
        <taxon>Pezizomycotina</taxon>
        <taxon>Dothideomycetes</taxon>
        <taxon>Dothideomycetes incertae sedis</taxon>
        <taxon>Botryosphaeriales</taxon>
        <taxon>Botryosphaeriaceae</taxon>
        <taxon>Lasiodiplodia</taxon>
    </lineage>
</organism>
<reference evidence="1" key="1">
    <citation type="submission" date="2023-06" db="EMBL/GenBank/DDBJ databases">
        <title>Multi-omics analyses reveal the molecular pathogenesis toolkit of Lasiodiplodia hormozganensis, a cross-kingdom pathogen.</title>
        <authorList>
            <person name="Felix C."/>
            <person name="Meneses R."/>
            <person name="Goncalves M.F.M."/>
            <person name="Tilleman L."/>
            <person name="Duarte A.S."/>
            <person name="Jorrin-Novo J.V."/>
            <person name="Van De Peer Y."/>
            <person name="Deforce D."/>
            <person name="Van Nieuwerburgh F."/>
            <person name="Esteves A.C."/>
            <person name="Alves A."/>
        </authorList>
    </citation>
    <scope>NUCLEOTIDE SEQUENCE</scope>
    <source>
        <strain evidence="1">CBS 339.90</strain>
    </source>
</reference>
<keyword evidence="2" id="KW-1185">Reference proteome</keyword>
<proteinExistence type="predicted"/>
<dbReference type="PANTHER" id="PTHR35006">
    <property type="entry name" value="GLYOXALASE FAMILY PROTEIN (AFU_ORTHOLOGUE AFUA_5G14830)"/>
    <property type="match status" value="1"/>
</dbReference>
<evidence type="ECO:0000313" key="2">
    <source>
        <dbReference type="Proteomes" id="UP001175001"/>
    </source>
</evidence>
<evidence type="ECO:0008006" key="3">
    <source>
        <dbReference type="Google" id="ProtNLM"/>
    </source>
</evidence>
<dbReference type="SUPFAM" id="SSF54593">
    <property type="entry name" value="Glyoxalase/Bleomycin resistance protein/Dihydroxybiphenyl dioxygenase"/>
    <property type="match status" value="1"/>
</dbReference>
<evidence type="ECO:0000313" key="1">
    <source>
        <dbReference type="EMBL" id="KAK0661150.1"/>
    </source>
</evidence>
<comment type="caution">
    <text evidence="1">The sequence shown here is derived from an EMBL/GenBank/DDBJ whole genome shotgun (WGS) entry which is preliminary data.</text>
</comment>
<dbReference type="Proteomes" id="UP001175001">
    <property type="component" value="Unassembled WGS sequence"/>
</dbReference>
<protein>
    <recommendedName>
        <fullName evidence="3">VOC domain-containing protein</fullName>
    </recommendedName>
</protein>
<dbReference type="InterPro" id="IPR029068">
    <property type="entry name" value="Glyas_Bleomycin-R_OHBP_Dase"/>
</dbReference>
<accession>A0AA39YZY1</accession>
<name>A0AA39YZY1_9PEZI</name>
<sequence>MSSLSHVGIAAPPSKYDAVVAFYANALAPLDYTALLTFPGVVGMGSTQTKVPDFWISSKDDAAAQQQSHIAFNAKDKDTVQAFHAAALSAQAGGKDNGAPGIRPQYRPTYYAAFVLDPLGNNIEALHDPIETQAEAKRA</sequence>